<dbReference type="NCBIfam" id="TIGR03504">
    <property type="entry name" value="FimV_Cterm"/>
    <property type="match status" value="1"/>
</dbReference>
<dbReference type="InterPro" id="IPR038440">
    <property type="entry name" value="FimV_C_sf"/>
</dbReference>
<dbReference type="OrthoDB" id="5298707at2"/>
<evidence type="ECO:0000313" key="6">
    <source>
        <dbReference type="Proteomes" id="UP000077255"/>
    </source>
</evidence>
<sequence length="768" mass="79848">MNRSLKLSLMLALALGSSQAAALELGQIQVKSALGQPLVAEIPVTPEGAGDLRNLSAKLASDADFMRAGITDGRTSVPLSFAIVNGPHGTKLIRITSTEAINDPYLDLLVEVDNASGKSLREYTILLDPPGMASAPPATRAPAPSRKAPSRAAAPAPAAAPQVAANGQIGPVQSGQTLSAIAAKVRPDGVDLNQMLLALKQSNPDAFYRDNINALKRGAVLRVPSAEEARATSIAAAMAEVRRQNSDWRAGTVSAPTNVADAGTRASASSSPTAPATKASDHLELLPSAKGSKGASAGGGKAADLRRDLQQSQESVANLQQQSADLRSRLKDLEDINGKNQRLLALKDSEIAELQRKLAEARNGAPASEPVAAPAPAPMSAPATMASVAKPAQATAPLQPASASTAPAGSAAPVSASTAGAPASAASVPSAARPQASAPVAKPVEKPATKPVPAKVAPRPVATEEPWYMQTWAWAWAAGGGAIVLLLLLLLRGRRSKAPAKSTSSLADRFGSVPPLDDSGSSDPDQDELLDQLAEHPDDISLHLELVSLYYHRRDVEHFEAAAEAMYAHISDPQQSEWQDVAAMGEDLVPGHPLFAGVDTSVPESERAPLGGFNLDEPAEDLHEGAPVPPPMPSGPSKISEYHFDFNLTPRPGAQVDAGHHEEPGEQAEEHPLGTMDESLSLDSLANEPAAAPAGEADELPAWQPSEGGGDFEMGEFSDDPIDTKLDLARAYLDMGDADGARAMLEEVLAEGTQMQRDTARRLLDGIA</sequence>
<feature type="compositionally biased region" description="Low complexity" evidence="1">
    <location>
        <begin position="266"/>
        <end position="278"/>
    </location>
</feature>
<dbReference type="InterPro" id="IPR051425">
    <property type="entry name" value="Formin_Homology"/>
</dbReference>
<feature type="transmembrane region" description="Helical" evidence="2">
    <location>
        <begin position="472"/>
        <end position="491"/>
    </location>
</feature>
<feature type="domain" description="FimV N-terminal" evidence="4">
    <location>
        <begin position="23"/>
        <end position="130"/>
    </location>
</feature>
<proteinExistence type="predicted"/>
<dbReference type="AlphaFoldDB" id="A0A161IUV3"/>
<feature type="compositionally biased region" description="Basic and acidic residues" evidence="1">
    <location>
        <begin position="658"/>
        <end position="671"/>
    </location>
</feature>
<dbReference type="PANTHER" id="PTHR45725">
    <property type="entry name" value="FORMIN HOMOLOGY 2 FAMILY MEMBER"/>
    <property type="match status" value="1"/>
</dbReference>
<feature type="compositionally biased region" description="Low complexity" evidence="1">
    <location>
        <begin position="133"/>
        <end position="159"/>
    </location>
</feature>
<dbReference type="NCBIfam" id="TIGR03505">
    <property type="entry name" value="FimV_core"/>
    <property type="match status" value="1"/>
</dbReference>
<dbReference type="PATRIC" id="fig|445710.3.peg.333"/>
<dbReference type="Proteomes" id="UP000077255">
    <property type="component" value="Chromosome"/>
</dbReference>
<dbReference type="InterPro" id="IPR020011">
    <property type="entry name" value="FimV_C"/>
</dbReference>
<feature type="signal peptide" evidence="3">
    <location>
        <begin position="1"/>
        <end position="22"/>
    </location>
</feature>
<evidence type="ECO:0000256" key="3">
    <source>
        <dbReference type="SAM" id="SignalP"/>
    </source>
</evidence>
<dbReference type="EMBL" id="CP014841">
    <property type="protein sequence ID" value="AND67789.1"/>
    <property type="molecule type" value="Genomic_DNA"/>
</dbReference>
<keyword evidence="6" id="KW-1185">Reference proteome</keyword>
<feature type="region of interest" description="Disordered" evidence="1">
    <location>
        <begin position="501"/>
        <end position="528"/>
    </location>
</feature>
<dbReference type="KEGG" id="dtx:ATSB10_03350"/>
<feature type="compositionally biased region" description="Low complexity" evidence="1">
    <location>
        <begin position="399"/>
        <end position="442"/>
    </location>
</feature>
<organism evidence="5 6">
    <name type="scientific">Dyella thiooxydans</name>
    <dbReference type="NCBI Taxonomy" id="445710"/>
    <lineage>
        <taxon>Bacteria</taxon>
        <taxon>Pseudomonadati</taxon>
        <taxon>Pseudomonadota</taxon>
        <taxon>Gammaproteobacteria</taxon>
        <taxon>Lysobacterales</taxon>
        <taxon>Rhodanobacteraceae</taxon>
        <taxon>Dyella</taxon>
    </lineage>
</organism>
<feature type="region of interest" description="Disordered" evidence="1">
    <location>
        <begin position="131"/>
        <end position="159"/>
    </location>
</feature>
<keyword evidence="2" id="KW-0812">Transmembrane</keyword>
<keyword evidence="2" id="KW-0472">Membrane</keyword>
<feature type="chain" id="PRO_5007824071" evidence="3">
    <location>
        <begin position="23"/>
        <end position="768"/>
    </location>
</feature>
<evidence type="ECO:0000256" key="2">
    <source>
        <dbReference type="SAM" id="Phobius"/>
    </source>
</evidence>
<feature type="compositionally biased region" description="Polar residues" evidence="1">
    <location>
        <begin position="310"/>
        <end position="323"/>
    </location>
</feature>
<dbReference type="GO" id="GO:0003899">
    <property type="term" value="F:DNA-directed RNA polymerase activity"/>
    <property type="evidence" value="ECO:0007669"/>
    <property type="project" value="UniProtKB-EC"/>
</dbReference>
<feature type="compositionally biased region" description="Low complexity" evidence="1">
    <location>
        <begin position="449"/>
        <end position="460"/>
    </location>
</feature>
<dbReference type="InterPro" id="IPR020012">
    <property type="entry name" value="LysM_FimV"/>
</dbReference>
<feature type="compositionally biased region" description="Low complexity" evidence="1">
    <location>
        <begin position="380"/>
        <end position="389"/>
    </location>
</feature>
<feature type="compositionally biased region" description="Low complexity" evidence="1">
    <location>
        <begin position="514"/>
        <end position="523"/>
    </location>
</feature>
<dbReference type="STRING" id="445710.ATSB10_03350"/>
<keyword evidence="2" id="KW-1133">Transmembrane helix</keyword>
<dbReference type="PANTHER" id="PTHR45725:SF1">
    <property type="entry name" value="DISHEVELLED ASSOCIATED ACTIVATOR OF MORPHOGENESIS, ISOFORM D"/>
    <property type="match status" value="1"/>
</dbReference>
<feature type="region of interest" description="Disordered" evidence="1">
    <location>
        <begin position="361"/>
        <end position="460"/>
    </location>
</feature>
<feature type="region of interest" description="Disordered" evidence="1">
    <location>
        <begin position="689"/>
        <end position="720"/>
    </location>
</feature>
<name>A0A161IUV3_9GAMM</name>
<dbReference type="Pfam" id="PF25800">
    <property type="entry name" value="FimV_N"/>
    <property type="match status" value="1"/>
</dbReference>
<evidence type="ECO:0000256" key="1">
    <source>
        <dbReference type="SAM" id="MobiDB-lite"/>
    </source>
</evidence>
<keyword evidence="3" id="KW-0732">Signal</keyword>
<evidence type="ECO:0000259" key="4">
    <source>
        <dbReference type="Pfam" id="PF25800"/>
    </source>
</evidence>
<feature type="region of interest" description="Disordered" evidence="1">
    <location>
        <begin position="602"/>
        <end position="671"/>
    </location>
</feature>
<protein>
    <submittedName>
        <fullName evidence="5">DNA-dirted RNA polymerase</fullName>
        <ecNumber evidence="5">2.7.7.6</ecNumber>
    </submittedName>
</protein>
<dbReference type="Gene3D" id="1.20.58.2200">
    <property type="match status" value="1"/>
</dbReference>
<dbReference type="EC" id="2.7.7.6" evidence="5"/>
<keyword evidence="5" id="KW-0808">Transferase</keyword>
<accession>A0A161IUV3</accession>
<feature type="region of interest" description="Disordered" evidence="1">
    <location>
        <begin position="243"/>
        <end position="323"/>
    </location>
</feature>
<keyword evidence="5" id="KW-0548">Nucleotidyltransferase</keyword>
<gene>
    <name evidence="5" type="ORF">ATSB10_03350</name>
</gene>
<dbReference type="InterPro" id="IPR057840">
    <property type="entry name" value="FimV_N"/>
</dbReference>
<evidence type="ECO:0000313" key="5">
    <source>
        <dbReference type="EMBL" id="AND67789.1"/>
    </source>
</evidence>
<reference evidence="5 6" key="1">
    <citation type="submission" date="2016-02" db="EMBL/GenBank/DDBJ databases">
        <title>Complete genome sequencing and analysis of ATSB10, Dyella thiooxydans isolated from rhizosphere soil of sunflower (Helianthus annuus L.).</title>
        <authorList>
            <person name="Lee Y."/>
            <person name="Hwangbo K."/>
            <person name="Chung H."/>
            <person name="Yoo J."/>
            <person name="Kim K.Y."/>
            <person name="Sa T.M."/>
            <person name="Um Y."/>
            <person name="Madhaiyan M."/>
        </authorList>
    </citation>
    <scope>NUCLEOTIDE SEQUENCE [LARGE SCALE GENOMIC DNA]</scope>
    <source>
        <strain evidence="5 6">ATSB10</strain>
    </source>
</reference>